<accession>A0A1G9XEP9</accession>
<dbReference type="InterPro" id="IPR020103">
    <property type="entry name" value="PsdUridine_synth_cat_dom_sf"/>
</dbReference>
<dbReference type="PANTHER" id="PTHR11142">
    <property type="entry name" value="PSEUDOURIDYLATE SYNTHASE"/>
    <property type="match status" value="1"/>
</dbReference>
<dbReference type="GO" id="GO:0031119">
    <property type="term" value="P:tRNA pseudouridine synthesis"/>
    <property type="evidence" value="ECO:0007669"/>
    <property type="project" value="UniProtKB-UniRule"/>
</dbReference>
<evidence type="ECO:0000313" key="9">
    <source>
        <dbReference type="EMBL" id="SDM95214.1"/>
    </source>
</evidence>
<evidence type="ECO:0000256" key="3">
    <source>
        <dbReference type="ARBA" id="ARBA00023235"/>
    </source>
</evidence>
<dbReference type="AlphaFoldDB" id="A0A1G9XEP9"/>
<dbReference type="CDD" id="cd02570">
    <property type="entry name" value="PseudoU_synth_EcTruA"/>
    <property type="match status" value="1"/>
</dbReference>
<sequence>MKRIKLTVSYDGTNYSGWQIQPNAPTIEAELDKAIASLTGENVHVIGASRTDAGVHGKGNVAVFDTSSTIPADRFSYALNRYLPEDIQIQKSEEVDKDFHPRHCDTKKTYEYKISNTEFYLPQERRYSWHVQAKLDLEKMQEAANYLIGEHDFKSFASVHTQAETTIRTIYSIELIAKDKKEGKDYQGEIIIRVKGNGFLYNMVRIIAGTLVGVGKGRFESQYVKEMLEALDRTKAGETAPPQGLTLVEIQY</sequence>
<comment type="subunit">
    <text evidence="4">Homodimer.</text>
</comment>
<evidence type="ECO:0000256" key="6">
    <source>
        <dbReference type="PIRSR" id="PIRSR001430-2"/>
    </source>
</evidence>
<dbReference type="InterPro" id="IPR020095">
    <property type="entry name" value="PsdUridine_synth_TruA_C"/>
</dbReference>
<dbReference type="Proteomes" id="UP000187651">
    <property type="component" value="Unassembled WGS sequence"/>
</dbReference>
<comment type="caution">
    <text evidence="4">Lacks conserved residue(s) required for the propagation of feature annotation.</text>
</comment>
<dbReference type="InterPro" id="IPR020094">
    <property type="entry name" value="TruA/RsuA/RluB/E/F_N"/>
</dbReference>
<dbReference type="FunFam" id="3.30.70.580:FF:000001">
    <property type="entry name" value="tRNA pseudouridine synthase A"/>
    <property type="match status" value="1"/>
</dbReference>
<dbReference type="PANTHER" id="PTHR11142:SF0">
    <property type="entry name" value="TRNA PSEUDOURIDINE SYNTHASE-LIKE 1"/>
    <property type="match status" value="1"/>
</dbReference>
<dbReference type="PIRSF" id="PIRSF001430">
    <property type="entry name" value="tRNA_psdUrid_synth"/>
    <property type="match status" value="1"/>
</dbReference>
<dbReference type="SUPFAM" id="SSF55120">
    <property type="entry name" value="Pseudouridine synthase"/>
    <property type="match status" value="1"/>
</dbReference>
<dbReference type="GO" id="GO:0160147">
    <property type="term" value="F:tRNA pseudouridine(38-40) synthase activity"/>
    <property type="evidence" value="ECO:0007669"/>
    <property type="project" value="UniProtKB-EC"/>
</dbReference>
<protein>
    <recommendedName>
        <fullName evidence="4">tRNA pseudouridine synthase A</fullName>
        <ecNumber evidence="4">5.4.99.12</ecNumber>
    </recommendedName>
    <alternativeName>
        <fullName evidence="4">tRNA pseudouridine(38-40) synthase</fullName>
    </alternativeName>
    <alternativeName>
        <fullName evidence="4">tRNA pseudouridylate synthase I</fullName>
    </alternativeName>
    <alternativeName>
        <fullName evidence="4">tRNA-uridine isomerase I</fullName>
    </alternativeName>
</protein>
<keyword evidence="10" id="KW-1185">Reference proteome</keyword>
<feature type="domain" description="Pseudouridine synthase I TruA alpha/beta" evidence="8">
    <location>
        <begin position="143"/>
        <end position="252"/>
    </location>
</feature>
<evidence type="ECO:0000256" key="7">
    <source>
        <dbReference type="RuleBase" id="RU003792"/>
    </source>
</evidence>
<dbReference type="NCBIfam" id="TIGR00071">
    <property type="entry name" value="hisT_truA"/>
    <property type="match status" value="1"/>
</dbReference>
<dbReference type="Pfam" id="PF01416">
    <property type="entry name" value="PseudoU_synth_1"/>
    <property type="match status" value="2"/>
</dbReference>
<feature type="binding site" evidence="4 6">
    <location>
        <position position="110"/>
    </location>
    <ligand>
        <name>substrate</name>
    </ligand>
</feature>
<comment type="catalytic activity">
    <reaction evidence="4 7">
        <text>uridine(38/39/40) in tRNA = pseudouridine(38/39/40) in tRNA</text>
        <dbReference type="Rhea" id="RHEA:22376"/>
        <dbReference type="Rhea" id="RHEA-COMP:10085"/>
        <dbReference type="Rhea" id="RHEA-COMP:10087"/>
        <dbReference type="ChEBI" id="CHEBI:65314"/>
        <dbReference type="ChEBI" id="CHEBI:65315"/>
        <dbReference type="EC" id="5.4.99.12"/>
    </reaction>
</comment>
<keyword evidence="3 4" id="KW-0413">Isomerase</keyword>
<feature type="domain" description="Pseudouridine synthase I TruA alpha/beta" evidence="8">
    <location>
        <begin position="8"/>
        <end position="102"/>
    </location>
</feature>
<evidence type="ECO:0000256" key="4">
    <source>
        <dbReference type="HAMAP-Rule" id="MF_00171"/>
    </source>
</evidence>
<dbReference type="OrthoDB" id="9811823at2"/>
<proteinExistence type="inferred from homology"/>
<evidence type="ECO:0000313" key="10">
    <source>
        <dbReference type="Proteomes" id="UP000187651"/>
    </source>
</evidence>
<evidence type="ECO:0000256" key="1">
    <source>
        <dbReference type="ARBA" id="ARBA00009375"/>
    </source>
</evidence>
<gene>
    <name evidence="4" type="primary">truA</name>
    <name evidence="9" type="ORF">SAMN05216544_1472</name>
</gene>
<comment type="similarity">
    <text evidence="1 4 7">Belongs to the tRNA pseudouridine synthase TruA family.</text>
</comment>
<evidence type="ECO:0000259" key="8">
    <source>
        <dbReference type="Pfam" id="PF01416"/>
    </source>
</evidence>
<comment type="function">
    <text evidence="4">Formation of pseudouridine at positions 38, 39 and 40 in the anticodon stem and loop of transfer RNAs.</text>
</comment>
<dbReference type="Gene3D" id="3.30.70.660">
    <property type="entry name" value="Pseudouridine synthase I, catalytic domain, C-terminal subdomain"/>
    <property type="match status" value="1"/>
</dbReference>
<organism evidence="9 10">
    <name type="scientific">Lachnospira pectinoschiza</name>
    <dbReference type="NCBI Taxonomy" id="28052"/>
    <lineage>
        <taxon>Bacteria</taxon>
        <taxon>Bacillati</taxon>
        <taxon>Bacillota</taxon>
        <taxon>Clostridia</taxon>
        <taxon>Lachnospirales</taxon>
        <taxon>Lachnospiraceae</taxon>
        <taxon>Lachnospira</taxon>
    </lineage>
</organism>
<dbReference type="RefSeq" id="WP_074521608.1">
    <property type="nucleotide sequence ID" value="NZ_FNHZ01000004.1"/>
</dbReference>
<dbReference type="HAMAP" id="MF_00171">
    <property type="entry name" value="TruA"/>
    <property type="match status" value="1"/>
</dbReference>
<evidence type="ECO:0000256" key="5">
    <source>
        <dbReference type="PIRSR" id="PIRSR001430-1"/>
    </source>
</evidence>
<evidence type="ECO:0000256" key="2">
    <source>
        <dbReference type="ARBA" id="ARBA00022694"/>
    </source>
</evidence>
<dbReference type="EMBL" id="FNHZ01000004">
    <property type="protein sequence ID" value="SDM95214.1"/>
    <property type="molecule type" value="Genomic_DNA"/>
</dbReference>
<dbReference type="EC" id="5.4.99.12" evidence="4"/>
<dbReference type="InterPro" id="IPR001406">
    <property type="entry name" value="PsdUridine_synth_TruA"/>
</dbReference>
<dbReference type="Gene3D" id="3.30.70.580">
    <property type="entry name" value="Pseudouridine synthase I, catalytic domain, N-terminal subdomain"/>
    <property type="match status" value="1"/>
</dbReference>
<name>A0A1G9XEP9_9FIRM</name>
<dbReference type="InterPro" id="IPR020097">
    <property type="entry name" value="PsdUridine_synth_TruA_a/b_dom"/>
</dbReference>
<reference evidence="10" key="1">
    <citation type="submission" date="2016-10" db="EMBL/GenBank/DDBJ databases">
        <authorList>
            <person name="Varghese N."/>
            <person name="Submissions S."/>
        </authorList>
    </citation>
    <scope>NUCLEOTIDE SEQUENCE [LARGE SCALE GENOMIC DNA]</scope>
    <source>
        <strain evidence="10">M83</strain>
    </source>
</reference>
<feature type="active site" description="Nucleophile" evidence="4 5">
    <location>
        <position position="52"/>
    </location>
</feature>
<dbReference type="GO" id="GO:0003723">
    <property type="term" value="F:RNA binding"/>
    <property type="evidence" value="ECO:0007669"/>
    <property type="project" value="InterPro"/>
</dbReference>
<keyword evidence="2 4" id="KW-0819">tRNA processing</keyword>